<dbReference type="InterPro" id="IPR028896">
    <property type="entry name" value="GcvT/YgfZ/DmdA"/>
</dbReference>
<dbReference type="Pfam" id="PF01571">
    <property type="entry name" value="GCV_T"/>
    <property type="match status" value="1"/>
</dbReference>
<feature type="domain" description="Aminomethyltransferase C-terminal" evidence="5">
    <location>
        <begin position="883"/>
        <end position="968"/>
    </location>
</feature>
<evidence type="ECO:0000256" key="2">
    <source>
        <dbReference type="ARBA" id="ARBA00023002"/>
    </source>
</evidence>
<dbReference type="RefSeq" id="WP_265505938.1">
    <property type="nucleotide sequence ID" value="NZ_JAOTBE010000006.1"/>
</dbReference>
<dbReference type="Gene3D" id="3.50.50.60">
    <property type="entry name" value="FAD/NAD(P)-binding domain"/>
    <property type="match status" value="2"/>
</dbReference>
<evidence type="ECO:0000256" key="1">
    <source>
        <dbReference type="ARBA" id="ARBA00008609"/>
    </source>
</evidence>
<evidence type="ECO:0000313" key="7">
    <source>
        <dbReference type="EMBL" id="MFC0199499.1"/>
    </source>
</evidence>
<comment type="caution">
    <text evidence="7">The sequence shown here is derived from an EMBL/GenBank/DDBJ whole genome shotgun (WGS) entry which is preliminary data.</text>
</comment>
<dbReference type="Pfam" id="PF08669">
    <property type="entry name" value="GCV_T_C"/>
    <property type="match status" value="1"/>
</dbReference>
<dbReference type="Pfam" id="PF17806">
    <property type="entry name" value="SO_alpha_A3"/>
    <property type="match status" value="1"/>
</dbReference>
<dbReference type="InterPro" id="IPR036188">
    <property type="entry name" value="FAD/NAD-bd_sf"/>
</dbReference>
<dbReference type="Gene3D" id="3.30.1360.120">
    <property type="entry name" value="Probable tRNA modification gtpase trme, domain 1"/>
    <property type="match status" value="1"/>
</dbReference>
<evidence type="ECO:0000259" key="5">
    <source>
        <dbReference type="Pfam" id="PF08669"/>
    </source>
</evidence>
<evidence type="ECO:0000259" key="3">
    <source>
        <dbReference type="Pfam" id="PF01571"/>
    </source>
</evidence>
<dbReference type="NCBIfam" id="TIGR01372">
    <property type="entry name" value="soxA"/>
    <property type="match status" value="1"/>
</dbReference>
<reference evidence="7 8" key="1">
    <citation type="submission" date="2024-09" db="EMBL/GenBank/DDBJ databases">
        <authorList>
            <person name="Sun Q."/>
            <person name="Mori K."/>
        </authorList>
    </citation>
    <scope>NUCLEOTIDE SEQUENCE [LARGE SCALE GENOMIC DNA]</scope>
    <source>
        <strain evidence="7 8">CCM 7904</strain>
    </source>
</reference>
<feature type="domain" description="GCVT N-terminal" evidence="3">
    <location>
        <begin position="591"/>
        <end position="862"/>
    </location>
</feature>
<gene>
    <name evidence="7" type="ORF">ACFFIZ_04015</name>
</gene>
<dbReference type="SUPFAM" id="SSF101790">
    <property type="entry name" value="Aminomethyltransferase beta-barrel domain"/>
    <property type="match status" value="1"/>
</dbReference>
<dbReference type="SUPFAM" id="SSF103025">
    <property type="entry name" value="Folate-binding domain"/>
    <property type="match status" value="1"/>
</dbReference>
<evidence type="ECO:0000259" key="4">
    <source>
        <dbReference type="Pfam" id="PF07992"/>
    </source>
</evidence>
<protein>
    <submittedName>
        <fullName evidence="7">Sarcosine oxidase subunit alpha family protein</fullName>
    </submittedName>
</protein>
<dbReference type="InterPro" id="IPR029043">
    <property type="entry name" value="GcvT/YgfZ_C"/>
</dbReference>
<dbReference type="Gene3D" id="3.10.20.440">
    <property type="entry name" value="2Fe-2S iron-sulphur cluster binding domain, sarcosine oxidase, alpha subunit, N-terminal domain"/>
    <property type="match status" value="1"/>
</dbReference>
<dbReference type="PANTHER" id="PTHR43757">
    <property type="entry name" value="AMINOMETHYLTRANSFERASE"/>
    <property type="match status" value="1"/>
</dbReference>
<dbReference type="InterPro" id="IPR023753">
    <property type="entry name" value="FAD/NAD-binding_dom"/>
</dbReference>
<dbReference type="PANTHER" id="PTHR43757:SF2">
    <property type="entry name" value="AMINOMETHYLTRANSFERASE, MITOCHONDRIAL"/>
    <property type="match status" value="1"/>
</dbReference>
<dbReference type="Proteomes" id="UP001589795">
    <property type="component" value="Unassembled WGS sequence"/>
</dbReference>
<sequence length="976" mass="106026">MTHTPPFRLPSGGRRVDRAWQLPFRFDGRHLRGLTGDTLASALLANGQMLMGRSFKYHRPRGPVASGAEEPNALLGLGQGGRFEPNQRATTTRLVHGMVTRSQNCWPSLDADIGAVNSFLSPFFPAGFYYKTFIHPRPFWKHVFEPIIRRSAGLGRAPTEADPDRYEQAYGFADTVVVGGGIAGLTAARDAAQAGGQVLVLEQDSLWGGRTPVDHAEGQAAIDALLDDLRARSNVTLRRNTMATGLYDHGYLIAREALADHDPNQGIPRQRLWRIRAGHVVAATGALERPLAFACNDVPGVMLASAVRDFITEYGVAPGQRIVVVTNNDDAYRTALAARAAGLDVPAIIDARPVADGDLPRAARDAGITVLTGTGVAKVKGHRHVEGVALCDQSGEGRVTDQIDCDVVAMSGGWSPVVHLYSHCGGKLAWDAGEAMFRPDPDRPPLGADGKGNVTATGAAAGDLRCAGDLERAEGATQPVWVMPARAPYKLRSKMWLDYQNDVKVTDVELAAREGYASVEHTKRYTTLGMATDQGKLSNINGLAVLSEALNQPIPATGTTTFRPPYTPLTLATIAAEAKGEAFQPLRKTPMHAWHEAHGASFEPVGQWRRPYAYPQGAEDRHAAVNREILAVRKGVGTLDASTLGKIVVKGPDAGRFLDMLYTNMMSNLAVGKCRYGLMCNENGFLMDDGVVARLSDDTWLCHTTTGGADRIHGHMEDWLQCEWWDWKVYTANLTEQYAQIAVAGPQARTLLERLGGSIDLSQAALPFMQWVEGDIAGIPARVFRISFSGELSYEIAVPANRGLELWERLHEIGQDLGITPYGTEAMHVMRAEKGFIMIGDETDGTVIPQDLGLGWAISKKKADYIGKRAQRRLHMVDGKRWRLVGLESIDGQVLPDGAYAVAEGMNPNGQRNVQGRVTSSYHSPTLGRPIAMGLVRHGPERMGQVLDFPMPSGQVMQARIVDPVFYDKEGSRLNG</sequence>
<proteinExistence type="inferred from homology"/>
<dbReference type="InterPro" id="IPR042204">
    <property type="entry name" value="2Fe-2S-bd_N"/>
</dbReference>
<dbReference type="EMBL" id="JBHLWQ010000043">
    <property type="protein sequence ID" value="MFC0199499.1"/>
    <property type="molecule type" value="Genomic_DNA"/>
</dbReference>
<name>A0ABV6CFI2_9RHOB</name>
<dbReference type="InterPro" id="IPR006222">
    <property type="entry name" value="GCVT_N"/>
</dbReference>
<dbReference type="PIRSF" id="PIRSF037980">
    <property type="entry name" value="SoxA"/>
    <property type="match status" value="1"/>
</dbReference>
<comment type="similarity">
    <text evidence="1">Belongs to the GcvT family.</text>
</comment>
<dbReference type="InterPro" id="IPR006277">
    <property type="entry name" value="Sarcosine_oxidase_asu"/>
</dbReference>
<dbReference type="InterPro" id="IPR013977">
    <property type="entry name" value="GcvT_C"/>
</dbReference>
<evidence type="ECO:0000313" key="8">
    <source>
        <dbReference type="Proteomes" id="UP001589795"/>
    </source>
</evidence>
<organism evidence="7 8">
    <name type="scientific">Paracoccus rhizosphaerae</name>
    <dbReference type="NCBI Taxonomy" id="1133347"/>
    <lineage>
        <taxon>Bacteria</taxon>
        <taxon>Pseudomonadati</taxon>
        <taxon>Pseudomonadota</taxon>
        <taxon>Alphaproteobacteria</taxon>
        <taxon>Rhodobacterales</taxon>
        <taxon>Paracoccaceae</taxon>
        <taxon>Paracoccus</taxon>
    </lineage>
</organism>
<feature type="domain" description="SoxA A3" evidence="6">
    <location>
        <begin position="493"/>
        <end position="577"/>
    </location>
</feature>
<dbReference type="InterPro" id="IPR041117">
    <property type="entry name" value="SoxA_A3"/>
</dbReference>
<dbReference type="Pfam" id="PF07992">
    <property type="entry name" value="Pyr_redox_2"/>
    <property type="match status" value="1"/>
</dbReference>
<keyword evidence="8" id="KW-1185">Reference proteome</keyword>
<dbReference type="SUPFAM" id="SSF51905">
    <property type="entry name" value="FAD/NAD(P)-binding domain"/>
    <property type="match status" value="1"/>
</dbReference>
<keyword evidence="2" id="KW-0560">Oxidoreductase</keyword>
<evidence type="ECO:0000259" key="6">
    <source>
        <dbReference type="Pfam" id="PF17806"/>
    </source>
</evidence>
<dbReference type="InterPro" id="IPR027266">
    <property type="entry name" value="TrmE/GcvT-like"/>
</dbReference>
<accession>A0ABV6CFI2</accession>
<feature type="domain" description="FAD/NAD(P)-binding" evidence="4">
    <location>
        <begin position="174"/>
        <end position="425"/>
    </location>
</feature>
<dbReference type="Pfam" id="PF13510">
    <property type="entry name" value="Fer2_4"/>
    <property type="match status" value="1"/>
</dbReference>